<reference evidence="2 3" key="1">
    <citation type="submission" date="2018-12" db="EMBL/GenBank/DDBJ databases">
        <title>Food and Water Safety Consortium.</title>
        <authorList>
            <person name="Tyson S."/>
            <person name="Peterson C.-L."/>
            <person name="Olson A."/>
            <person name="Tyler S."/>
            <person name="Cabral J."/>
            <person name="Lynch T."/>
            <person name="Knox N."/>
            <person name="Van Domselaar G."/>
            <person name="Graham M."/>
        </authorList>
    </citation>
    <scope>NUCLEOTIDE SEQUENCE [LARGE SCALE GENOMIC DNA]</scope>
    <source>
        <strain evidence="2 3">FWSEC0384</strain>
    </source>
</reference>
<proteinExistence type="predicted"/>
<evidence type="ECO:0000313" key="1">
    <source>
        <dbReference type="EMBL" id="EFM8157182.1"/>
    </source>
</evidence>
<protein>
    <submittedName>
        <fullName evidence="1">Phage tail protein</fullName>
    </submittedName>
</protein>
<dbReference type="EMBL" id="AATLZG010000054">
    <property type="protein sequence ID" value="EFM8157182.1"/>
    <property type="molecule type" value="Genomic_DNA"/>
</dbReference>
<dbReference type="InterPro" id="IPR010265">
    <property type="entry name" value="Phage_lambda_TipM"/>
</dbReference>
<evidence type="ECO:0000313" key="3">
    <source>
        <dbReference type="Proteomes" id="UP000306700"/>
    </source>
</evidence>
<sequence>MDEIKTLHWCPREGMQVTEKPSVVTVKFGDGYQQRRPAGLNAQLKTFQVVFRVTTDAEREALSAFLSWHGGYRAFLWKPPKHNRTVRVVCREWSITDNARYSDFSCTIEQVVR</sequence>
<name>A0A085NVV3_ECOLX</name>
<dbReference type="Proteomes" id="UP000306700">
    <property type="component" value="Unassembled WGS sequence"/>
</dbReference>
<dbReference type="RefSeq" id="WP_000343412.1">
    <property type="nucleotide sequence ID" value="NZ_AP027156.1"/>
</dbReference>
<dbReference type="EMBL" id="RRNI01000052">
    <property type="protein sequence ID" value="TJH16010.1"/>
    <property type="molecule type" value="Genomic_DNA"/>
</dbReference>
<dbReference type="Pfam" id="PF05939">
    <property type="entry name" value="Phage_min_tail"/>
    <property type="match status" value="1"/>
</dbReference>
<dbReference type="Proteomes" id="UP000555763">
    <property type="component" value="Unassembled WGS sequence"/>
</dbReference>
<comment type="caution">
    <text evidence="1">The sequence shown here is derived from an EMBL/GenBank/DDBJ whole genome shotgun (WGS) entry which is preliminary data.</text>
</comment>
<gene>
    <name evidence="1" type="ORF">A5U30_004940</name>
    <name evidence="2" type="ORF">C9160_25075</name>
</gene>
<organism evidence="1 4">
    <name type="scientific">Escherichia coli</name>
    <dbReference type="NCBI Taxonomy" id="562"/>
    <lineage>
        <taxon>Bacteria</taxon>
        <taxon>Pseudomonadati</taxon>
        <taxon>Pseudomonadota</taxon>
        <taxon>Gammaproteobacteria</taxon>
        <taxon>Enterobacterales</taxon>
        <taxon>Enterobacteriaceae</taxon>
        <taxon>Escherichia</taxon>
    </lineage>
</organism>
<evidence type="ECO:0000313" key="2">
    <source>
        <dbReference type="EMBL" id="TJH16010.1"/>
    </source>
</evidence>
<dbReference type="AlphaFoldDB" id="A0A085NVV3"/>
<accession>A0A085NVV3</accession>
<reference evidence="1 4" key="2">
    <citation type="submission" date="2020-02" db="EMBL/GenBank/DDBJ databases">
        <authorList>
            <consortium name="PulseNet: The National Subtyping Network for Foodborne Disease Surveillance"/>
            <person name="Tarr C.L."/>
            <person name="Trees E."/>
            <person name="Katz L.S."/>
            <person name="Carleton-Romer H.A."/>
            <person name="Stroika S."/>
            <person name="Kucerova Z."/>
            <person name="Roache K.F."/>
            <person name="Sabol A.L."/>
            <person name="Besser J."/>
            <person name="Gerner-Smidt P."/>
        </authorList>
    </citation>
    <scope>NUCLEOTIDE SEQUENCE [LARGE SCALE GENOMIC DNA]</scope>
    <source>
        <strain evidence="1 4">PNUSAE002719</strain>
    </source>
</reference>
<evidence type="ECO:0000313" key="4">
    <source>
        <dbReference type="Proteomes" id="UP000555763"/>
    </source>
</evidence>